<dbReference type="PANTHER" id="PTHR13245">
    <property type="entry name" value="RRP15-LIKE PROTEIN"/>
    <property type="match status" value="1"/>
</dbReference>
<dbReference type="InterPro" id="IPR012459">
    <property type="entry name" value="Rrp15"/>
</dbReference>
<feature type="compositionally biased region" description="Basic and acidic residues" evidence="2">
    <location>
        <begin position="100"/>
        <end position="109"/>
    </location>
</feature>
<evidence type="ECO:0000313" key="4">
    <source>
        <dbReference type="Proteomes" id="UP001211065"/>
    </source>
</evidence>
<feature type="compositionally biased region" description="Basic and acidic residues" evidence="2">
    <location>
        <begin position="23"/>
        <end position="45"/>
    </location>
</feature>
<feature type="region of interest" description="Disordered" evidence="2">
    <location>
        <begin position="1"/>
        <end position="112"/>
    </location>
</feature>
<sequence>MKRKRIQERNNKTGKSTTKKKKQETFKTEEELEELIKNKRDLSDIKKKKNNQKKVTEKDEKSKNIQETDSEKESEVESDFDLNYDDINSNLEDSEDEKNFEDKKIKSDKSSGMTNTIARLLNKDIGLDSKRPILSKLKQIEKKINNEKLEEKAKKLLKSENKILIDKEREINPGKGDPTSVEFEKKLRKISTKGVVKLFNAIRHSQKAIDDVTSVGIQKNSSEVPVVSKSSFLNMIKSQTPNPVGGESIKKNEVDANEENTVSWARDDFLIEKKINNKKNEKKPVSWDNEDSD</sequence>
<dbReference type="GO" id="GO:0000470">
    <property type="term" value="P:maturation of LSU-rRNA"/>
    <property type="evidence" value="ECO:0007669"/>
    <property type="project" value="TreeGrafter"/>
</dbReference>
<evidence type="ECO:0000256" key="2">
    <source>
        <dbReference type="SAM" id="MobiDB-lite"/>
    </source>
</evidence>
<name>A0AAD5XXG2_9FUNG</name>
<dbReference type="AlphaFoldDB" id="A0AAD5XXG2"/>
<keyword evidence="4" id="KW-1185">Reference proteome</keyword>
<comment type="similarity">
    <text evidence="1">Belongs to the RRP15 family.</text>
</comment>
<dbReference type="GO" id="GO:0030687">
    <property type="term" value="C:preribosome, large subunit precursor"/>
    <property type="evidence" value="ECO:0007669"/>
    <property type="project" value="TreeGrafter"/>
</dbReference>
<accession>A0AAD5XXG2</accession>
<evidence type="ECO:0008006" key="5">
    <source>
        <dbReference type="Google" id="ProtNLM"/>
    </source>
</evidence>
<dbReference type="Pfam" id="PF07890">
    <property type="entry name" value="Rrp15p"/>
    <property type="match status" value="1"/>
</dbReference>
<protein>
    <recommendedName>
        <fullName evidence="5">RRP15-like protein</fullName>
    </recommendedName>
</protein>
<gene>
    <name evidence="3" type="ORF">HK099_000753</name>
</gene>
<dbReference type="GO" id="GO:0000460">
    <property type="term" value="P:maturation of 5.8S rRNA"/>
    <property type="evidence" value="ECO:0007669"/>
    <property type="project" value="TreeGrafter"/>
</dbReference>
<dbReference type="EMBL" id="JADGJW010000119">
    <property type="protein sequence ID" value="KAJ3223733.1"/>
    <property type="molecule type" value="Genomic_DNA"/>
</dbReference>
<evidence type="ECO:0000256" key="1">
    <source>
        <dbReference type="ARBA" id="ARBA00007462"/>
    </source>
</evidence>
<dbReference type="PANTHER" id="PTHR13245:SF14">
    <property type="entry name" value="RRP15-LIKE PROTEIN"/>
    <property type="match status" value="1"/>
</dbReference>
<evidence type="ECO:0000313" key="3">
    <source>
        <dbReference type="EMBL" id="KAJ3223733.1"/>
    </source>
</evidence>
<proteinExistence type="inferred from homology"/>
<comment type="caution">
    <text evidence="3">The sequence shown here is derived from an EMBL/GenBank/DDBJ whole genome shotgun (WGS) entry which is preliminary data.</text>
</comment>
<dbReference type="Proteomes" id="UP001211065">
    <property type="component" value="Unassembled WGS sequence"/>
</dbReference>
<organism evidence="3 4">
    <name type="scientific">Clydaea vesicula</name>
    <dbReference type="NCBI Taxonomy" id="447962"/>
    <lineage>
        <taxon>Eukaryota</taxon>
        <taxon>Fungi</taxon>
        <taxon>Fungi incertae sedis</taxon>
        <taxon>Chytridiomycota</taxon>
        <taxon>Chytridiomycota incertae sedis</taxon>
        <taxon>Chytridiomycetes</taxon>
        <taxon>Lobulomycetales</taxon>
        <taxon>Lobulomycetaceae</taxon>
        <taxon>Clydaea</taxon>
    </lineage>
</organism>
<reference evidence="3" key="1">
    <citation type="submission" date="2020-05" db="EMBL/GenBank/DDBJ databases">
        <title>Phylogenomic resolution of chytrid fungi.</title>
        <authorList>
            <person name="Stajich J.E."/>
            <person name="Amses K."/>
            <person name="Simmons R."/>
            <person name="Seto K."/>
            <person name="Myers J."/>
            <person name="Bonds A."/>
            <person name="Quandt C.A."/>
            <person name="Barry K."/>
            <person name="Liu P."/>
            <person name="Grigoriev I."/>
            <person name="Longcore J.E."/>
            <person name="James T.Y."/>
        </authorList>
    </citation>
    <scope>NUCLEOTIDE SEQUENCE</scope>
    <source>
        <strain evidence="3">JEL0476</strain>
    </source>
</reference>
<feature type="region of interest" description="Disordered" evidence="2">
    <location>
        <begin position="238"/>
        <end position="258"/>
    </location>
</feature>
<feature type="compositionally biased region" description="Basic and acidic residues" evidence="2">
    <location>
        <begin position="54"/>
        <end position="75"/>
    </location>
</feature>